<organism evidence="2 3">
    <name type="scientific">Ciona intestinalis</name>
    <name type="common">Transparent sea squirt</name>
    <name type="synonym">Ascidia intestinalis</name>
    <dbReference type="NCBI Taxonomy" id="7719"/>
    <lineage>
        <taxon>Eukaryota</taxon>
        <taxon>Metazoa</taxon>
        <taxon>Chordata</taxon>
        <taxon>Tunicata</taxon>
        <taxon>Ascidiacea</taxon>
        <taxon>Phlebobranchia</taxon>
        <taxon>Cionidae</taxon>
        <taxon>Ciona</taxon>
    </lineage>
</organism>
<dbReference type="AlphaFoldDB" id="H2Y2T4"/>
<keyword evidence="1" id="KW-0472">Membrane</keyword>
<protein>
    <submittedName>
        <fullName evidence="2">Uncharacterized protein</fullName>
    </submittedName>
</protein>
<reference evidence="2" key="2">
    <citation type="journal article" date="2008" name="Genome Biol.">
        <title>Improved genome assembly and evidence-based global gene model set for the chordate Ciona intestinalis: new insight into intron and operon populations.</title>
        <authorList>
            <person name="Satou Y."/>
            <person name="Mineta K."/>
            <person name="Ogasawara M."/>
            <person name="Sasakura Y."/>
            <person name="Shoguchi E."/>
            <person name="Ueno K."/>
            <person name="Yamada L."/>
            <person name="Matsumoto J."/>
            <person name="Wasserscheid J."/>
            <person name="Dewar K."/>
            <person name="Wiley G.B."/>
            <person name="Macmil S.L."/>
            <person name="Roe B.A."/>
            <person name="Zeller R.W."/>
            <person name="Hastings K.E."/>
            <person name="Lemaire P."/>
            <person name="Lindquist E."/>
            <person name="Endo T."/>
            <person name="Hotta K."/>
            <person name="Inaba K."/>
        </authorList>
    </citation>
    <scope>NUCLEOTIDE SEQUENCE [LARGE SCALE GENOMIC DNA]</scope>
    <source>
        <strain evidence="2">wild type</strain>
    </source>
</reference>
<proteinExistence type="predicted"/>
<feature type="transmembrane region" description="Helical" evidence="1">
    <location>
        <begin position="25"/>
        <end position="44"/>
    </location>
</feature>
<dbReference type="EMBL" id="EAAA01002354">
    <property type="status" value="NOT_ANNOTATED_CDS"/>
    <property type="molecule type" value="Genomic_DNA"/>
</dbReference>
<dbReference type="InParanoid" id="H2Y2T4"/>
<dbReference type="Ensembl" id="ENSCINT00000032552.1">
    <property type="protein sequence ID" value="ENSCINP00000036219.1"/>
    <property type="gene ID" value="ENSCING00000022549.1"/>
</dbReference>
<reference evidence="2" key="4">
    <citation type="submission" date="2025-09" db="UniProtKB">
        <authorList>
            <consortium name="Ensembl"/>
        </authorList>
    </citation>
    <scope>IDENTIFICATION</scope>
</reference>
<name>H2Y2T4_CIOIN</name>
<dbReference type="Proteomes" id="UP000008144">
    <property type="component" value="Chromosome 7"/>
</dbReference>
<keyword evidence="3" id="KW-1185">Reference proteome</keyword>
<evidence type="ECO:0000256" key="1">
    <source>
        <dbReference type="SAM" id="Phobius"/>
    </source>
</evidence>
<keyword evidence="1" id="KW-0812">Transmembrane</keyword>
<sequence>MSFKFSKAPYYSELKLCNASVTYSYLYRLYICSSLLPLWVYVSIGKTLNDKCSKPVVTDGLSKLSVKHKIYIFNYPQSKMHCNS</sequence>
<accession>H2Y2T4</accession>
<evidence type="ECO:0000313" key="2">
    <source>
        <dbReference type="Ensembl" id="ENSCINP00000036219.1"/>
    </source>
</evidence>
<reference evidence="2" key="3">
    <citation type="submission" date="2025-08" db="UniProtKB">
        <authorList>
            <consortium name="Ensembl"/>
        </authorList>
    </citation>
    <scope>IDENTIFICATION</scope>
</reference>
<dbReference type="HOGENOM" id="CLU_2526785_0_0_1"/>
<evidence type="ECO:0000313" key="3">
    <source>
        <dbReference type="Proteomes" id="UP000008144"/>
    </source>
</evidence>
<keyword evidence="1" id="KW-1133">Transmembrane helix</keyword>
<reference evidence="3" key="1">
    <citation type="journal article" date="2002" name="Science">
        <title>The draft genome of Ciona intestinalis: insights into chordate and vertebrate origins.</title>
        <authorList>
            <person name="Dehal P."/>
            <person name="Satou Y."/>
            <person name="Campbell R.K."/>
            <person name="Chapman J."/>
            <person name="Degnan B."/>
            <person name="De Tomaso A."/>
            <person name="Davidson B."/>
            <person name="Di Gregorio A."/>
            <person name="Gelpke M."/>
            <person name="Goodstein D.M."/>
            <person name="Harafuji N."/>
            <person name="Hastings K.E."/>
            <person name="Ho I."/>
            <person name="Hotta K."/>
            <person name="Huang W."/>
            <person name="Kawashima T."/>
            <person name="Lemaire P."/>
            <person name="Martinez D."/>
            <person name="Meinertzhagen I.A."/>
            <person name="Necula S."/>
            <person name="Nonaka M."/>
            <person name="Putnam N."/>
            <person name="Rash S."/>
            <person name="Saiga H."/>
            <person name="Satake M."/>
            <person name="Terry A."/>
            <person name="Yamada L."/>
            <person name="Wang H.G."/>
            <person name="Awazu S."/>
            <person name="Azumi K."/>
            <person name="Boore J."/>
            <person name="Branno M."/>
            <person name="Chin-Bow S."/>
            <person name="DeSantis R."/>
            <person name="Doyle S."/>
            <person name="Francino P."/>
            <person name="Keys D.N."/>
            <person name="Haga S."/>
            <person name="Hayashi H."/>
            <person name="Hino K."/>
            <person name="Imai K.S."/>
            <person name="Inaba K."/>
            <person name="Kano S."/>
            <person name="Kobayashi K."/>
            <person name="Kobayashi M."/>
            <person name="Lee B.I."/>
            <person name="Makabe K.W."/>
            <person name="Manohar C."/>
            <person name="Matassi G."/>
            <person name="Medina M."/>
            <person name="Mochizuki Y."/>
            <person name="Mount S."/>
            <person name="Morishita T."/>
            <person name="Miura S."/>
            <person name="Nakayama A."/>
            <person name="Nishizaka S."/>
            <person name="Nomoto H."/>
            <person name="Ohta F."/>
            <person name="Oishi K."/>
            <person name="Rigoutsos I."/>
            <person name="Sano M."/>
            <person name="Sasaki A."/>
            <person name="Sasakura Y."/>
            <person name="Shoguchi E."/>
            <person name="Shin-i T."/>
            <person name="Spagnuolo A."/>
            <person name="Stainier D."/>
            <person name="Suzuki M.M."/>
            <person name="Tassy O."/>
            <person name="Takatori N."/>
            <person name="Tokuoka M."/>
            <person name="Yagi K."/>
            <person name="Yoshizaki F."/>
            <person name="Wada S."/>
            <person name="Zhang C."/>
            <person name="Hyatt P.D."/>
            <person name="Larimer F."/>
            <person name="Detter C."/>
            <person name="Doggett N."/>
            <person name="Glavina T."/>
            <person name="Hawkins T."/>
            <person name="Richardson P."/>
            <person name="Lucas S."/>
            <person name="Kohara Y."/>
            <person name="Levine M."/>
            <person name="Satoh N."/>
            <person name="Rokhsar D.S."/>
        </authorList>
    </citation>
    <scope>NUCLEOTIDE SEQUENCE [LARGE SCALE GENOMIC DNA]</scope>
</reference>